<evidence type="ECO:0000313" key="10">
    <source>
        <dbReference type="EMBL" id="BAY55960.1"/>
    </source>
</evidence>
<keyword evidence="4 7" id="KW-0812">Transmembrane</keyword>
<dbReference type="Proteomes" id="UP000217895">
    <property type="component" value="Chromosome"/>
</dbReference>
<dbReference type="InterPro" id="IPR003400">
    <property type="entry name" value="ExbD"/>
</dbReference>
<feature type="compositionally biased region" description="Low complexity" evidence="8">
    <location>
        <begin position="140"/>
        <end position="158"/>
    </location>
</feature>
<name>A0A1Z4JGW3_LEPBY</name>
<feature type="region of interest" description="Disordered" evidence="8">
    <location>
        <begin position="135"/>
        <end position="226"/>
    </location>
</feature>
<reference evidence="10 11" key="1">
    <citation type="submission" date="2017-06" db="EMBL/GenBank/DDBJ databases">
        <title>Genome sequencing of cyanobaciteial culture collection at National Institute for Environmental Studies (NIES).</title>
        <authorList>
            <person name="Hirose Y."/>
            <person name="Shimura Y."/>
            <person name="Fujisawa T."/>
            <person name="Nakamura Y."/>
            <person name="Kawachi M."/>
        </authorList>
    </citation>
    <scope>NUCLEOTIDE SEQUENCE [LARGE SCALE GENOMIC DNA]</scope>
    <source>
        <strain evidence="10 11">NIES-2135</strain>
    </source>
</reference>
<keyword evidence="6 9" id="KW-0472">Membrane</keyword>
<evidence type="ECO:0000256" key="5">
    <source>
        <dbReference type="ARBA" id="ARBA00022989"/>
    </source>
</evidence>
<dbReference type="GO" id="GO:0022857">
    <property type="term" value="F:transmembrane transporter activity"/>
    <property type="evidence" value="ECO:0007669"/>
    <property type="project" value="InterPro"/>
</dbReference>
<keyword evidence="5 9" id="KW-1133">Transmembrane helix</keyword>
<dbReference type="GO" id="GO:0005886">
    <property type="term" value="C:plasma membrane"/>
    <property type="evidence" value="ECO:0007669"/>
    <property type="project" value="UniProtKB-SubCell"/>
</dbReference>
<evidence type="ECO:0000256" key="7">
    <source>
        <dbReference type="RuleBase" id="RU003879"/>
    </source>
</evidence>
<evidence type="ECO:0000313" key="11">
    <source>
        <dbReference type="Proteomes" id="UP000217895"/>
    </source>
</evidence>
<feature type="transmembrane region" description="Helical" evidence="9">
    <location>
        <begin position="12"/>
        <end position="35"/>
    </location>
</feature>
<evidence type="ECO:0000256" key="8">
    <source>
        <dbReference type="SAM" id="MobiDB-lite"/>
    </source>
</evidence>
<accession>A0A1Z4JGW3</accession>
<gene>
    <name evidence="10" type="ORF">NIES2135_27870</name>
</gene>
<proteinExistence type="inferred from homology"/>
<keyword evidence="7" id="KW-0813">Transport</keyword>
<keyword evidence="7" id="KW-0653">Protein transport</keyword>
<dbReference type="PANTHER" id="PTHR30558:SF3">
    <property type="entry name" value="BIOPOLYMER TRANSPORT PROTEIN EXBD-RELATED"/>
    <property type="match status" value="1"/>
</dbReference>
<organism evidence="10 11">
    <name type="scientific">Leptolyngbya boryana NIES-2135</name>
    <dbReference type="NCBI Taxonomy" id="1973484"/>
    <lineage>
        <taxon>Bacteria</taxon>
        <taxon>Bacillati</taxon>
        <taxon>Cyanobacteriota</taxon>
        <taxon>Cyanophyceae</taxon>
        <taxon>Leptolyngbyales</taxon>
        <taxon>Leptolyngbyaceae</taxon>
        <taxon>Leptolyngbya group</taxon>
        <taxon>Leptolyngbya</taxon>
    </lineage>
</organism>
<evidence type="ECO:0000256" key="4">
    <source>
        <dbReference type="ARBA" id="ARBA00022692"/>
    </source>
</evidence>
<evidence type="ECO:0000256" key="9">
    <source>
        <dbReference type="SAM" id="Phobius"/>
    </source>
</evidence>
<dbReference type="GO" id="GO:0015031">
    <property type="term" value="P:protein transport"/>
    <property type="evidence" value="ECO:0007669"/>
    <property type="project" value="UniProtKB-KW"/>
</dbReference>
<dbReference type="PANTHER" id="PTHR30558">
    <property type="entry name" value="EXBD MEMBRANE COMPONENT OF PMF-DRIVEN MACROMOLECULE IMPORT SYSTEM"/>
    <property type="match status" value="1"/>
</dbReference>
<comment type="similarity">
    <text evidence="2 7">Belongs to the ExbD/TolR family.</text>
</comment>
<dbReference type="AlphaFoldDB" id="A0A1Z4JGW3"/>
<protein>
    <submittedName>
        <fullName evidence="10">Biopolymer transport protein ExbD/TolR</fullName>
    </submittedName>
</protein>
<evidence type="ECO:0000256" key="6">
    <source>
        <dbReference type="ARBA" id="ARBA00023136"/>
    </source>
</evidence>
<evidence type="ECO:0000256" key="2">
    <source>
        <dbReference type="ARBA" id="ARBA00005811"/>
    </source>
</evidence>
<sequence length="226" mass="23944">MKINLDSPADEAQIQIIPLIDVIFCILTFFILAALQLTRQQGIGLELPKAETSSVLMSEMLIIGIDSNGQTYLSNQGQRQLIDRTQLFQLVQSYHQQQPEGLLVLEASQTAFYNDVIQVLDVMRSVAADRVALSTAPNNQPGQQPQPGQSPFPGSSPQLTPAPQLIPNPTDSLPTSPGTNPTLTPGAPVQPAPGNTIPQPTVPGSSLSPNSTAPQTAPGTVAPQTP</sequence>
<evidence type="ECO:0000256" key="1">
    <source>
        <dbReference type="ARBA" id="ARBA00004162"/>
    </source>
</evidence>
<evidence type="ECO:0000256" key="3">
    <source>
        <dbReference type="ARBA" id="ARBA00022475"/>
    </source>
</evidence>
<keyword evidence="3" id="KW-1003">Cell membrane</keyword>
<comment type="subcellular location">
    <subcellularLocation>
        <location evidence="1">Cell membrane</location>
        <topology evidence="1">Single-pass membrane protein</topology>
    </subcellularLocation>
    <subcellularLocation>
        <location evidence="7">Cell membrane</location>
        <topology evidence="7">Single-pass type II membrane protein</topology>
    </subcellularLocation>
</comment>
<keyword evidence="11" id="KW-1185">Reference proteome</keyword>
<dbReference type="Pfam" id="PF02472">
    <property type="entry name" value="ExbD"/>
    <property type="match status" value="1"/>
</dbReference>
<dbReference type="Gene3D" id="3.30.420.270">
    <property type="match status" value="1"/>
</dbReference>
<feature type="compositionally biased region" description="Polar residues" evidence="8">
    <location>
        <begin position="196"/>
        <end position="226"/>
    </location>
</feature>
<dbReference type="EMBL" id="AP018203">
    <property type="protein sequence ID" value="BAY55960.1"/>
    <property type="molecule type" value="Genomic_DNA"/>
</dbReference>
<feature type="compositionally biased region" description="Polar residues" evidence="8">
    <location>
        <begin position="167"/>
        <end position="183"/>
    </location>
</feature>